<dbReference type="Proteomes" id="UP001457282">
    <property type="component" value="Unassembled WGS sequence"/>
</dbReference>
<accession>A0AAW1WKX5</accession>
<reference evidence="1 2" key="1">
    <citation type="journal article" date="2023" name="G3 (Bethesda)">
        <title>A chromosome-length genome assembly and annotation of blackberry (Rubus argutus, cv. 'Hillquist').</title>
        <authorList>
            <person name="Bruna T."/>
            <person name="Aryal R."/>
            <person name="Dudchenko O."/>
            <person name="Sargent D.J."/>
            <person name="Mead D."/>
            <person name="Buti M."/>
            <person name="Cavallini A."/>
            <person name="Hytonen T."/>
            <person name="Andres J."/>
            <person name="Pham M."/>
            <person name="Weisz D."/>
            <person name="Mascagni F."/>
            <person name="Usai G."/>
            <person name="Natali L."/>
            <person name="Bassil N."/>
            <person name="Fernandez G.E."/>
            <person name="Lomsadze A."/>
            <person name="Armour M."/>
            <person name="Olukolu B."/>
            <person name="Poorten T."/>
            <person name="Britton C."/>
            <person name="Davik J."/>
            <person name="Ashrafi H."/>
            <person name="Aiden E.L."/>
            <person name="Borodovsky M."/>
            <person name="Worthington M."/>
        </authorList>
    </citation>
    <scope>NUCLEOTIDE SEQUENCE [LARGE SCALE GENOMIC DNA]</scope>
    <source>
        <strain evidence="1">PI 553951</strain>
    </source>
</reference>
<evidence type="ECO:0000313" key="1">
    <source>
        <dbReference type="EMBL" id="KAK9925017.1"/>
    </source>
</evidence>
<organism evidence="1 2">
    <name type="scientific">Rubus argutus</name>
    <name type="common">Southern blackberry</name>
    <dbReference type="NCBI Taxonomy" id="59490"/>
    <lineage>
        <taxon>Eukaryota</taxon>
        <taxon>Viridiplantae</taxon>
        <taxon>Streptophyta</taxon>
        <taxon>Embryophyta</taxon>
        <taxon>Tracheophyta</taxon>
        <taxon>Spermatophyta</taxon>
        <taxon>Magnoliopsida</taxon>
        <taxon>eudicotyledons</taxon>
        <taxon>Gunneridae</taxon>
        <taxon>Pentapetalae</taxon>
        <taxon>rosids</taxon>
        <taxon>fabids</taxon>
        <taxon>Rosales</taxon>
        <taxon>Rosaceae</taxon>
        <taxon>Rosoideae</taxon>
        <taxon>Rosoideae incertae sedis</taxon>
        <taxon>Rubus</taxon>
    </lineage>
</organism>
<dbReference type="EMBL" id="JBEDUW010000006">
    <property type="protein sequence ID" value="KAK9925017.1"/>
    <property type="molecule type" value="Genomic_DNA"/>
</dbReference>
<gene>
    <name evidence="1" type="ORF">M0R45_033358</name>
</gene>
<name>A0AAW1WKX5_RUBAR</name>
<protein>
    <submittedName>
        <fullName evidence="1">Uncharacterized protein</fullName>
    </submittedName>
</protein>
<proteinExistence type="predicted"/>
<keyword evidence="2" id="KW-1185">Reference proteome</keyword>
<sequence length="89" mass="10437">MQPKETAQTPLLQAYKHQEEAALHGLKGEMRNSVLIRGFRWLEKPVQCIGYNFRQDLESNDTCEETRSHIRHVARRSMFEREAEPAPSR</sequence>
<comment type="caution">
    <text evidence="1">The sequence shown here is derived from an EMBL/GenBank/DDBJ whole genome shotgun (WGS) entry which is preliminary data.</text>
</comment>
<dbReference type="AlphaFoldDB" id="A0AAW1WKX5"/>
<evidence type="ECO:0000313" key="2">
    <source>
        <dbReference type="Proteomes" id="UP001457282"/>
    </source>
</evidence>